<keyword evidence="2" id="KW-1185">Reference proteome</keyword>
<evidence type="ECO:0008006" key="3">
    <source>
        <dbReference type="Google" id="ProtNLM"/>
    </source>
</evidence>
<reference evidence="1 2" key="1">
    <citation type="submission" date="2019-10" db="EMBL/GenBank/DDBJ databases">
        <title>New species of Slilvanegrellaceae.</title>
        <authorList>
            <person name="Pitt A."/>
            <person name="Hahn M.W."/>
        </authorList>
    </citation>
    <scope>NUCLEOTIDE SEQUENCE [LARGE SCALE GENOMIC DNA]</scope>
    <source>
        <strain evidence="1 2">SP-Ram-0.45-NSY-1</strain>
    </source>
</reference>
<dbReference type="OrthoDB" id="8374021at2"/>
<dbReference type="Proteomes" id="UP000437748">
    <property type="component" value="Unassembled WGS sequence"/>
</dbReference>
<comment type="caution">
    <text evidence="1">The sequence shown here is derived from an EMBL/GenBank/DDBJ whole genome shotgun (WGS) entry which is preliminary data.</text>
</comment>
<accession>A0A6N6VY58</accession>
<organism evidence="1 2">
    <name type="scientific">Silvanigrella paludirubra</name>
    <dbReference type="NCBI Taxonomy" id="2499159"/>
    <lineage>
        <taxon>Bacteria</taxon>
        <taxon>Pseudomonadati</taxon>
        <taxon>Bdellovibrionota</taxon>
        <taxon>Oligoflexia</taxon>
        <taxon>Silvanigrellales</taxon>
        <taxon>Silvanigrellaceae</taxon>
        <taxon>Silvanigrella</taxon>
    </lineage>
</organism>
<protein>
    <recommendedName>
        <fullName evidence="3">Zf-HC2 domain-containing protein</fullName>
    </recommendedName>
</protein>
<proteinExistence type="predicted"/>
<sequence length="75" mass="9114">MGSCKKIVTILSKSEDISFIKKARIQFHLFLCENCMRYKKHLDIINKNMKKVFEKRMEITEKEIEEIKKENYKKD</sequence>
<name>A0A6N6VY58_9BACT</name>
<dbReference type="AlphaFoldDB" id="A0A6N6VY58"/>
<gene>
    <name evidence="1" type="ORF">GCL60_05990</name>
</gene>
<evidence type="ECO:0000313" key="1">
    <source>
        <dbReference type="EMBL" id="KAB8039812.1"/>
    </source>
</evidence>
<dbReference type="EMBL" id="WFLM01000002">
    <property type="protein sequence ID" value="KAB8039812.1"/>
    <property type="molecule type" value="Genomic_DNA"/>
</dbReference>
<dbReference type="RefSeq" id="WP_153419328.1">
    <property type="nucleotide sequence ID" value="NZ_WFLM01000002.1"/>
</dbReference>
<evidence type="ECO:0000313" key="2">
    <source>
        <dbReference type="Proteomes" id="UP000437748"/>
    </source>
</evidence>